<evidence type="ECO:0000313" key="6">
    <source>
        <dbReference type="Proteomes" id="UP000216446"/>
    </source>
</evidence>
<dbReference type="AlphaFoldDB" id="A0A259U331"/>
<feature type="region of interest" description="Disordered" evidence="4">
    <location>
        <begin position="157"/>
        <end position="176"/>
    </location>
</feature>
<evidence type="ECO:0008006" key="7">
    <source>
        <dbReference type="Google" id="ProtNLM"/>
    </source>
</evidence>
<keyword evidence="3" id="KW-0378">Hydrolase</keyword>
<dbReference type="InterPro" id="IPR007346">
    <property type="entry name" value="Endonuclease-I"/>
</dbReference>
<accession>A0A259U331</accession>
<comment type="similarity">
    <text evidence="1">Belongs to the EndA/NucM nuclease family.</text>
</comment>
<evidence type="ECO:0000256" key="4">
    <source>
        <dbReference type="SAM" id="MobiDB-lite"/>
    </source>
</evidence>
<dbReference type="PANTHER" id="PTHR33607:SF2">
    <property type="entry name" value="ENDONUCLEASE-1"/>
    <property type="match status" value="1"/>
</dbReference>
<sequence>MLLVSGCETRPRVSTAGPGAPPPEAVLYTDVVAGDLLGVLDRDFSPVRTLGYSRARDELYGWEQSTQGVVCGIYTEYCVTLGAGDASQAADARGINAEHVWPQSKGAREEPLRSDLHHLFPSRQTVNSSRGNLPFGEVPDSQTDAWYLADASQSQIPDPPLAPWSERGDGKFEPREDRKGDIARAVFYVVAVYPEQVDRGFFESMEQDLLVWNRQDPPDDREQVRNVWVASLQGTQNPFIIDPTLADRIWNGGVRTGAPVPTPQNPTPEVPRPAASGGVLWINEIHYDNEGDDSGEGVEIAGPDGTSLEGWTLLAVNGSNGTAYHTMPLAGRLVGDGIGTEWIAIPGLQNGSPDGIALVSPRGETVEALTWEGSFTDARGLLFQDIGVSESPRAPLGTSLQRIGQGRSARDFQWASGAASPGWLNERQRASERR</sequence>
<keyword evidence="2" id="KW-0540">Nuclease</keyword>
<dbReference type="InterPro" id="IPR044925">
    <property type="entry name" value="His-Me_finger_sf"/>
</dbReference>
<dbReference type="Pfam" id="PF04231">
    <property type="entry name" value="Endonuclease_1"/>
    <property type="match status" value="1"/>
</dbReference>
<dbReference type="PANTHER" id="PTHR33607">
    <property type="entry name" value="ENDONUCLEASE-1"/>
    <property type="match status" value="1"/>
</dbReference>
<organism evidence="5 6">
    <name type="scientific">Rubricoccus marinus</name>
    <dbReference type="NCBI Taxonomy" id="716817"/>
    <lineage>
        <taxon>Bacteria</taxon>
        <taxon>Pseudomonadati</taxon>
        <taxon>Rhodothermota</taxon>
        <taxon>Rhodothermia</taxon>
        <taxon>Rhodothermales</taxon>
        <taxon>Rubricoccaceae</taxon>
        <taxon>Rubricoccus</taxon>
    </lineage>
</organism>
<dbReference type="InParanoid" id="A0A259U331"/>
<name>A0A259U331_9BACT</name>
<evidence type="ECO:0000256" key="1">
    <source>
        <dbReference type="ARBA" id="ARBA00006429"/>
    </source>
</evidence>
<feature type="region of interest" description="Disordered" evidence="4">
    <location>
        <begin position="1"/>
        <end position="21"/>
    </location>
</feature>
<dbReference type="GO" id="GO:0004518">
    <property type="term" value="F:nuclease activity"/>
    <property type="evidence" value="ECO:0007669"/>
    <property type="project" value="UniProtKB-KW"/>
</dbReference>
<protein>
    <recommendedName>
        <fullName evidence="7">LTD domain-containing protein</fullName>
    </recommendedName>
</protein>
<evidence type="ECO:0000256" key="3">
    <source>
        <dbReference type="ARBA" id="ARBA00022801"/>
    </source>
</evidence>
<keyword evidence="6" id="KW-1185">Reference proteome</keyword>
<dbReference type="SUPFAM" id="SSF54060">
    <property type="entry name" value="His-Me finger endonucleases"/>
    <property type="match status" value="1"/>
</dbReference>
<dbReference type="EMBL" id="MQWB01000001">
    <property type="protein sequence ID" value="OZC04238.1"/>
    <property type="molecule type" value="Genomic_DNA"/>
</dbReference>
<dbReference type="GO" id="GO:0016787">
    <property type="term" value="F:hydrolase activity"/>
    <property type="evidence" value="ECO:0007669"/>
    <property type="project" value="UniProtKB-KW"/>
</dbReference>
<evidence type="ECO:0000313" key="5">
    <source>
        <dbReference type="EMBL" id="OZC04238.1"/>
    </source>
</evidence>
<evidence type="ECO:0000256" key="2">
    <source>
        <dbReference type="ARBA" id="ARBA00022722"/>
    </source>
</evidence>
<dbReference type="Proteomes" id="UP000216446">
    <property type="component" value="Unassembled WGS sequence"/>
</dbReference>
<feature type="compositionally biased region" description="Basic and acidic residues" evidence="4">
    <location>
        <begin position="166"/>
        <end position="176"/>
    </location>
</feature>
<reference evidence="5 6" key="1">
    <citation type="submission" date="2016-11" db="EMBL/GenBank/DDBJ databases">
        <title>Study of marine rhodopsin-containing bacteria.</title>
        <authorList>
            <person name="Yoshizawa S."/>
            <person name="Kumagai Y."/>
            <person name="Kogure K."/>
        </authorList>
    </citation>
    <scope>NUCLEOTIDE SEQUENCE [LARGE SCALE GENOMIC DNA]</scope>
    <source>
        <strain evidence="5 6">SG-29</strain>
    </source>
</reference>
<gene>
    <name evidence="5" type="ORF">BSZ36_15365</name>
</gene>
<comment type="caution">
    <text evidence="5">The sequence shown here is derived from an EMBL/GenBank/DDBJ whole genome shotgun (WGS) entry which is preliminary data.</text>
</comment>
<proteinExistence type="inferred from homology"/>